<gene>
    <name evidence="1" type="ORF">NA56DRAFT_706372</name>
</gene>
<evidence type="ECO:0000313" key="2">
    <source>
        <dbReference type="Proteomes" id="UP000235672"/>
    </source>
</evidence>
<keyword evidence="2" id="KW-1185">Reference proteome</keyword>
<proteinExistence type="predicted"/>
<reference evidence="1 2" key="1">
    <citation type="submission" date="2016-05" db="EMBL/GenBank/DDBJ databases">
        <title>A degradative enzymes factory behind the ericoid mycorrhizal symbiosis.</title>
        <authorList>
            <consortium name="DOE Joint Genome Institute"/>
            <person name="Martino E."/>
            <person name="Morin E."/>
            <person name="Grelet G."/>
            <person name="Kuo A."/>
            <person name="Kohler A."/>
            <person name="Daghino S."/>
            <person name="Barry K."/>
            <person name="Choi C."/>
            <person name="Cichocki N."/>
            <person name="Clum A."/>
            <person name="Copeland A."/>
            <person name="Hainaut M."/>
            <person name="Haridas S."/>
            <person name="Labutti K."/>
            <person name="Lindquist E."/>
            <person name="Lipzen A."/>
            <person name="Khouja H.-R."/>
            <person name="Murat C."/>
            <person name="Ohm R."/>
            <person name="Olson A."/>
            <person name="Spatafora J."/>
            <person name="Veneault-Fourrey C."/>
            <person name="Henrissat B."/>
            <person name="Grigoriev I."/>
            <person name="Martin F."/>
            <person name="Perotto S."/>
        </authorList>
    </citation>
    <scope>NUCLEOTIDE SEQUENCE [LARGE SCALE GENOMIC DNA]</scope>
    <source>
        <strain evidence="1 2">UAMH 7357</strain>
    </source>
</reference>
<dbReference type="EMBL" id="KZ613492">
    <property type="protein sequence ID" value="PMD18841.1"/>
    <property type="molecule type" value="Genomic_DNA"/>
</dbReference>
<sequence length="149" mass="17013">MPGKHRLKACQLNFEAALPDVREQLMRRLLAVNRPRNNSQTVNSALRARSTASKSLWIHSMDTWYLQSTILEPVARAVSSWLLLRLQSVASPHLPWQDRRPESLELHPVVASPVRLQEAIIKPPSDPKWRRLPLTSHDRFGNTSSIADK</sequence>
<evidence type="ECO:0000313" key="1">
    <source>
        <dbReference type="EMBL" id="PMD18841.1"/>
    </source>
</evidence>
<dbReference type="Proteomes" id="UP000235672">
    <property type="component" value="Unassembled WGS sequence"/>
</dbReference>
<protein>
    <submittedName>
        <fullName evidence="1">Uncharacterized protein</fullName>
    </submittedName>
</protein>
<name>A0A2J6PXT8_9HELO</name>
<organism evidence="1 2">
    <name type="scientific">Hyaloscypha hepaticicola</name>
    <dbReference type="NCBI Taxonomy" id="2082293"/>
    <lineage>
        <taxon>Eukaryota</taxon>
        <taxon>Fungi</taxon>
        <taxon>Dikarya</taxon>
        <taxon>Ascomycota</taxon>
        <taxon>Pezizomycotina</taxon>
        <taxon>Leotiomycetes</taxon>
        <taxon>Helotiales</taxon>
        <taxon>Hyaloscyphaceae</taxon>
        <taxon>Hyaloscypha</taxon>
    </lineage>
</organism>
<dbReference type="AlphaFoldDB" id="A0A2J6PXT8"/>
<accession>A0A2J6PXT8</accession>